<accession>A0A6P1E2S7</accession>
<dbReference type="EMBL" id="CP047121">
    <property type="protein sequence ID" value="QHB50908.1"/>
    <property type="molecule type" value="Genomic_DNA"/>
</dbReference>
<gene>
    <name evidence="1" type="ORF">GQR93_01060</name>
</gene>
<organism evidence="1 2">
    <name type="scientific">Lentilactobacillus hilgardii</name>
    <name type="common">Lactobacillus hilgardii</name>
    <dbReference type="NCBI Taxonomy" id="1588"/>
    <lineage>
        <taxon>Bacteria</taxon>
        <taxon>Bacillati</taxon>
        <taxon>Bacillota</taxon>
        <taxon>Bacilli</taxon>
        <taxon>Lactobacillales</taxon>
        <taxon>Lactobacillaceae</taxon>
        <taxon>Lentilactobacillus</taxon>
    </lineage>
</organism>
<sequence>MNKVDKDLLLVTPLELTQISGGAYKSEIIKILKGLINSPIVTHGPVSVGKL</sequence>
<dbReference type="AlphaFoldDB" id="A0A6P1E2S7"/>
<protein>
    <submittedName>
        <fullName evidence="1">Uncharacterized protein</fullName>
    </submittedName>
</protein>
<dbReference type="Proteomes" id="UP000465035">
    <property type="component" value="Chromosome"/>
</dbReference>
<reference evidence="1 2" key="1">
    <citation type="submission" date="2019-12" db="EMBL/GenBank/DDBJ databases">
        <title>Lactobacillus hilgardii FLUB.</title>
        <authorList>
            <person name="Gustaw K."/>
        </authorList>
    </citation>
    <scope>NUCLEOTIDE SEQUENCE [LARGE SCALE GENOMIC DNA]</scope>
    <source>
        <strain evidence="1 2">FLUB</strain>
    </source>
</reference>
<dbReference type="RefSeq" id="WP_159298618.1">
    <property type="nucleotide sequence ID" value="NZ_CP047121.1"/>
</dbReference>
<evidence type="ECO:0000313" key="1">
    <source>
        <dbReference type="EMBL" id="QHB50908.1"/>
    </source>
</evidence>
<dbReference type="GeneID" id="69056940"/>
<proteinExistence type="predicted"/>
<name>A0A6P1E2S7_LENHI</name>
<evidence type="ECO:0000313" key="2">
    <source>
        <dbReference type="Proteomes" id="UP000465035"/>
    </source>
</evidence>